<evidence type="ECO:0000256" key="2">
    <source>
        <dbReference type="ARBA" id="ARBA00022692"/>
    </source>
</evidence>
<keyword evidence="2 7" id="KW-0812">Transmembrane</keyword>
<dbReference type="PANTHER" id="PTHR33048:SF96">
    <property type="entry name" value="INTEGRAL MEMBRANE PROTEIN"/>
    <property type="match status" value="1"/>
</dbReference>
<sequence length="417" mass="46457">MADQGSDLDLTEDNGGSLVITAAVFLALSWIAVMLRTYTRAVVMKSFQLDDWFMLASQFVFTASCAFILRGVMAGLGRHNQGIKNKDDEVEAIMWQALATASYVLDMMLIKLSIGFFLLRLATQKVYVWILRISLVIIVLWSMVSFLWDIFQCDPISKQWDYRITTGHCVTANQVVQAAYAFSVMCVLSDWLFAILPIPMLWKVKMTKQAKATVIVILGLGIFASVATLIRLRFLADLEDLDDILFAGTDAMVWTLIEPGIAIVAASMATIRPLLRRMRVRGFESTDDPSSYGHNSGWISSRRGKSRAGSVPLEELTLRDLEAKEPTTATSSEGKLDPSVHSRTSTELNKSLPPIISKYNERSGTVRNPAFPAQSDTSSTSWRAQLRSPGSRSFEQIHELEAQNQDGGLRLSDARRR</sequence>
<reference evidence="9" key="1">
    <citation type="submission" date="2022-10" db="EMBL/GenBank/DDBJ databases">
        <title>Determination and structural analysis of whole genome sequence of Sarocladium strictum F4-1.</title>
        <authorList>
            <person name="Hu L."/>
            <person name="Jiang Y."/>
        </authorList>
    </citation>
    <scope>NUCLEOTIDE SEQUENCE</scope>
    <source>
        <strain evidence="9">F4-1</strain>
    </source>
</reference>
<gene>
    <name evidence="9" type="ORF">NLU13_1907</name>
</gene>
<dbReference type="PANTHER" id="PTHR33048">
    <property type="entry name" value="PTH11-LIKE INTEGRAL MEMBRANE PROTEIN (AFU_ORTHOLOGUE AFUA_5G11245)"/>
    <property type="match status" value="1"/>
</dbReference>
<keyword evidence="4 7" id="KW-0472">Membrane</keyword>
<feature type="transmembrane region" description="Helical" evidence="7">
    <location>
        <begin position="18"/>
        <end position="39"/>
    </location>
</feature>
<feature type="compositionally biased region" description="Polar residues" evidence="6">
    <location>
        <begin position="288"/>
        <end position="299"/>
    </location>
</feature>
<feature type="transmembrane region" description="Helical" evidence="7">
    <location>
        <begin position="252"/>
        <end position="271"/>
    </location>
</feature>
<feature type="domain" description="Rhodopsin" evidence="8">
    <location>
        <begin position="35"/>
        <end position="277"/>
    </location>
</feature>
<evidence type="ECO:0000256" key="5">
    <source>
        <dbReference type="ARBA" id="ARBA00038359"/>
    </source>
</evidence>
<evidence type="ECO:0000256" key="4">
    <source>
        <dbReference type="ARBA" id="ARBA00023136"/>
    </source>
</evidence>
<evidence type="ECO:0000256" key="6">
    <source>
        <dbReference type="SAM" id="MobiDB-lite"/>
    </source>
</evidence>
<dbReference type="AlphaFoldDB" id="A0AA39GUM3"/>
<feature type="transmembrane region" description="Helical" evidence="7">
    <location>
        <begin position="126"/>
        <end position="148"/>
    </location>
</feature>
<proteinExistence type="inferred from homology"/>
<protein>
    <recommendedName>
        <fullName evidence="8">Rhodopsin domain-containing protein</fullName>
    </recommendedName>
</protein>
<name>A0AA39GUM3_SARSR</name>
<keyword evidence="3 7" id="KW-1133">Transmembrane helix</keyword>
<comment type="subcellular location">
    <subcellularLocation>
        <location evidence="1">Membrane</location>
        <topology evidence="1">Multi-pass membrane protein</topology>
    </subcellularLocation>
</comment>
<evidence type="ECO:0000259" key="8">
    <source>
        <dbReference type="Pfam" id="PF20684"/>
    </source>
</evidence>
<evidence type="ECO:0000256" key="1">
    <source>
        <dbReference type="ARBA" id="ARBA00004141"/>
    </source>
</evidence>
<feature type="transmembrane region" description="Helical" evidence="7">
    <location>
        <begin position="93"/>
        <end position="119"/>
    </location>
</feature>
<comment type="caution">
    <text evidence="9">The sequence shown here is derived from an EMBL/GenBank/DDBJ whole genome shotgun (WGS) entry which is preliminary data.</text>
</comment>
<feature type="transmembrane region" description="Helical" evidence="7">
    <location>
        <begin position="180"/>
        <end position="202"/>
    </location>
</feature>
<feature type="transmembrane region" description="Helical" evidence="7">
    <location>
        <begin position="51"/>
        <end position="73"/>
    </location>
</feature>
<keyword evidence="10" id="KW-1185">Reference proteome</keyword>
<evidence type="ECO:0000313" key="10">
    <source>
        <dbReference type="Proteomes" id="UP001175261"/>
    </source>
</evidence>
<dbReference type="InterPro" id="IPR052337">
    <property type="entry name" value="SAT4-like"/>
</dbReference>
<evidence type="ECO:0000256" key="7">
    <source>
        <dbReference type="SAM" id="Phobius"/>
    </source>
</evidence>
<feature type="compositionally biased region" description="Polar residues" evidence="6">
    <location>
        <begin position="374"/>
        <end position="394"/>
    </location>
</feature>
<dbReference type="Proteomes" id="UP001175261">
    <property type="component" value="Unassembled WGS sequence"/>
</dbReference>
<dbReference type="GO" id="GO:0016020">
    <property type="term" value="C:membrane"/>
    <property type="evidence" value="ECO:0007669"/>
    <property type="project" value="UniProtKB-SubCell"/>
</dbReference>
<comment type="similarity">
    <text evidence="5">Belongs to the SAT4 family.</text>
</comment>
<dbReference type="InterPro" id="IPR049326">
    <property type="entry name" value="Rhodopsin_dom_fungi"/>
</dbReference>
<evidence type="ECO:0000313" key="9">
    <source>
        <dbReference type="EMBL" id="KAK0392412.1"/>
    </source>
</evidence>
<organism evidence="9 10">
    <name type="scientific">Sarocladium strictum</name>
    <name type="common">Black bundle disease fungus</name>
    <name type="synonym">Acremonium strictum</name>
    <dbReference type="NCBI Taxonomy" id="5046"/>
    <lineage>
        <taxon>Eukaryota</taxon>
        <taxon>Fungi</taxon>
        <taxon>Dikarya</taxon>
        <taxon>Ascomycota</taxon>
        <taxon>Pezizomycotina</taxon>
        <taxon>Sordariomycetes</taxon>
        <taxon>Hypocreomycetidae</taxon>
        <taxon>Hypocreales</taxon>
        <taxon>Sarocladiaceae</taxon>
        <taxon>Sarocladium</taxon>
    </lineage>
</organism>
<feature type="transmembrane region" description="Helical" evidence="7">
    <location>
        <begin position="214"/>
        <end position="232"/>
    </location>
</feature>
<accession>A0AA39GUM3</accession>
<feature type="compositionally biased region" description="Basic and acidic residues" evidence="6">
    <location>
        <begin position="316"/>
        <end position="325"/>
    </location>
</feature>
<feature type="region of interest" description="Disordered" evidence="6">
    <location>
        <begin position="285"/>
        <end position="417"/>
    </location>
</feature>
<evidence type="ECO:0000256" key="3">
    <source>
        <dbReference type="ARBA" id="ARBA00022989"/>
    </source>
</evidence>
<dbReference type="EMBL" id="JAPDFR010000001">
    <property type="protein sequence ID" value="KAK0392412.1"/>
    <property type="molecule type" value="Genomic_DNA"/>
</dbReference>
<dbReference type="Pfam" id="PF20684">
    <property type="entry name" value="Fung_rhodopsin"/>
    <property type="match status" value="1"/>
</dbReference>